<dbReference type="RefSeq" id="WP_166271295.1">
    <property type="nucleotide sequence ID" value="NZ_CP048029.1"/>
</dbReference>
<gene>
    <name evidence="1" type="ORF">GWK36_11615</name>
</gene>
<dbReference type="KEGG" id="cjap:GWK36_11615"/>
<reference evidence="2" key="1">
    <citation type="submission" date="2020-01" db="EMBL/GenBank/DDBJ databases">
        <title>Caldichromatium gen. nov., sp. nov., a thermophilic purple sulfur bacterium member of the family Chromatiaceae isolated from Nakabusa hot spring, Japan.</title>
        <authorList>
            <person name="Saini M.K."/>
            <person name="Hanada S."/>
            <person name="Tank M."/>
        </authorList>
    </citation>
    <scope>NUCLEOTIDE SEQUENCE [LARGE SCALE GENOMIC DNA]</scope>
    <source>
        <strain evidence="2">No.7</strain>
    </source>
</reference>
<proteinExistence type="predicted"/>
<evidence type="ECO:0000313" key="1">
    <source>
        <dbReference type="EMBL" id="QIK38525.1"/>
    </source>
</evidence>
<dbReference type="Proteomes" id="UP000502699">
    <property type="component" value="Chromosome"/>
</dbReference>
<sequence>MNHKRYAGIDQHPGAMDPTANIIRDAWVFGIIPETETCAGWTVQQLDALYDKVTAAWEPYGHLISNLPPALRERHARIYEAAIAAARAAGWDPQLDETD</sequence>
<name>A0A6G7VF71_9GAMM</name>
<accession>A0A6G7VF71</accession>
<protein>
    <submittedName>
        <fullName evidence="1">Uncharacterized protein</fullName>
    </submittedName>
</protein>
<keyword evidence="2" id="KW-1185">Reference proteome</keyword>
<dbReference type="AlphaFoldDB" id="A0A6G7VF71"/>
<evidence type="ECO:0000313" key="2">
    <source>
        <dbReference type="Proteomes" id="UP000502699"/>
    </source>
</evidence>
<organism evidence="1 2">
    <name type="scientific">Caldichromatium japonicum</name>
    <dbReference type="NCBI Taxonomy" id="2699430"/>
    <lineage>
        <taxon>Bacteria</taxon>
        <taxon>Pseudomonadati</taxon>
        <taxon>Pseudomonadota</taxon>
        <taxon>Gammaproteobacteria</taxon>
        <taxon>Chromatiales</taxon>
        <taxon>Chromatiaceae</taxon>
        <taxon>Caldichromatium</taxon>
    </lineage>
</organism>
<dbReference type="EMBL" id="CP048029">
    <property type="protein sequence ID" value="QIK38525.1"/>
    <property type="molecule type" value="Genomic_DNA"/>
</dbReference>